<evidence type="ECO:0000259" key="8">
    <source>
        <dbReference type="Pfam" id="PF00082"/>
    </source>
</evidence>
<dbReference type="Gene3D" id="2.60.120.1290">
    <property type="match status" value="1"/>
</dbReference>
<dbReference type="PRINTS" id="PR00723">
    <property type="entry name" value="SUBTILISIN"/>
</dbReference>
<evidence type="ECO:0000256" key="6">
    <source>
        <dbReference type="PROSITE-ProRule" id="PRU01240"/>
    </source>
</evidence>
<dbReference type="GO" id="GO:0006508">
    <property type="term" value="P:proteolysis"/>
    <property type="evidence" value="ECO:0007669"/>
    <property type="project" value="UniProtKB-KW"/>
</dbReference>
<gene>
    <name evidence="10" type="ORF">EQM06_02040</name>
</gene>
<dbReference type="Pfam" id="PF00082">
    <property type="entry name" value="Peptidase_S8"/>
    <property type="match status" value="2"/>
</dbReference>
<dbReference type="InterPro" id="IPR000209">
    <property type="entry name" value="Peptidase_S8/S53_dom"/>
</dbReference>
<keyword evidence="4 6" id="KW-0720">Serine protease</keyword>
<feature type="domain" description="Peptidase S8/S53" evidence="8">
    <location>
        <begin position="435"/>
        <end position="516"/>
    </location>
</feature>
<dbReference type="PANTHER" id="PTHR43806:SF11">
    <property type="entry name" value="CEREVISIN-RELATED"/>
    <property type="match status" value="1"/>
</dbReference>
<dbReference type="AlphaFoldDB" id="A0A410PT05"/>
<dbReference type="Gene3D" id="3.30.70.2980">
    <property type="match status" value="1"/>
</dbReference>
<dbReference type="InterPro" id="IPR022398">
    <property type="entry name" value="Peptidase_S8_His-AS"/>
</dbReference>
<evidence type="ECO:0000256" key="5">
    <source>
        <dbReference type="PIRSR" id="PIRSR615500-1"/>
    </source>
</evidence>
<reference evidence="10 11" key="1">
    <citation type="submission" date="2019-01" db="EMBL/GenBank/DDBJ databases">
        <title>Draft genomes of a novel of Aminipila strains.</title>
        <authorList>
            <person name="Ma S."/>
        </authorList>
    </citation>
    <scope>NUCLEOTIDE SEQUENCE [LARGE SCALE GENOMIC DNA]</scope>
    <source>
        <strain evidence="11">JN-39</strain>
    </source>
</reference>
<keyword evidence="11" id="KW-1185">Reference proteome</keyword>
<comment type="similarity">
    <text evidence="1 6 7">Belongs to the peptidase S8 family.</text>
</comment>
<dbReference type="Gene3D" id="3.40.50.200">
    <property type="entry name" value="Peptidase S8/S53 domain"/>
    <property type="match status" value="1"/>
</dbReference>
<protein>
    <submittedName>
        <fullName evidence="10">Uncharacterized protein</fullName>
    </submittedName>
</protein>
<dbReference type="CDD" id="cd07478">
    <property type="entry name" value="Peptidases_S8_CspA-like"/>
    <property type="match status" value="1"/>
</dbReference>
<dbReference type="SUPFAM" id="SSF52743">
    <property type="entry name" value="Subtilisin-like"/>
    <property type="match status" value="1"/>
</dbReference>
<keyword evidence="2 6" id="KW-0645">Protease</keyword>
<dbReference type="Proteomes" id="UP000287601">
    <property type="component" value="Chromosome"/>
</dbReference>
<dbReference type="OrthoDB" id="9762689at2"/>
<feature type="domain" description="Peptidase S8/S53" evidence="8">
    <location>
        <begin position="110"/>
        <end position="294"/>
    </location>
</feature>
<evidence type="ECO:0000256" key="3">
    <source>
        <dbReference type="ARBA" id="ARBA00022801"/>
    </source>
</evidence>
<feature type="active site" description="Charge relay system" evidence="5 6">
    <location>
        <position position="119"/>
    </location>
</feature>
<dbReference type="PANTHER" id="PTHR43806">
    <property type="entry name" value="PEPTIDASE S8"/>
    <property type="match status" value="1"/>
</dbReference>
<dbReference type="InterPro" id="IPR015500">
    <property type="entry name" value="Peptidase_S8_subtilisin-rel"/>
</dbReference>
<dbReference type="InterPro" id="IPR050131">
    <property type="entry name" value="Peptidase_S8_subtilisin-like"/>
</dbReference>
<sequence length="578" mass="63037">MSMIHSPFIPIDQLTRFESDVSSDEDLMEVIVKYSGDVMAVGAALGAFVEILDPNYAILTITLGNLERLYTYDEIEYVELPKNLTYFLREELNNSCISPVQRPTSFGLTGNGVAIGIIDSGIDYTHADFQNPDGTTRILFLWDQTVDGNPPEGFRNGSEFTKAQIDEALASDSPYEYVPSIDMAGHGTAVAGVAAGNGRSSDAVEKGVAPNASLIIVKLGHTGSNTSFTRTTEIMRAVKYISDKAQQVNMPVVMNISYGTNNGSHDGNSLFESYIDSVSDRWRSCICVASGNEGTAGHHYSNFLLQGAVDTVEFSISDNIPRLYMTIWKDFVDTMTFEIISPSGRSTGEISPLQRVTRFTLDDVLVAVLYGQPTHYNSLQEIYILFRGVSKPISAGLWSLVVRGNDITGGLFDIWLPTLEEVTQYTSFLRPIILNTITIPATANRVISVGGYNSSLNSIADFSGQGTLRNLNFMKPDLVAPAVNILTTRAGGGYDRFTGTSVAAPFVTGSAALMMEWGLIQGNDPLLYGQRIKAFLWKGAERPPLLTFRNPVWGYGALNLCDTMDLLVDYNQTGGAFS</sequence>
<dbReference type="InterPro" id="IPR041365">
    <property type="entry name" value="CspB_prodomain"/>
</dbReference>
<dbReference type="InterPro" id="IPR023828">
    <property type="entry name" value="Peptidase_S8_Ser-AS"/>
</dbReference>
<name>A0A410PT05_9FIRM</name>
<organism evidence="10 11">
    <name type="scientific">Aminipila luticellarii</name>
    <dbReference type="NCBI Taxonomy" id="2507160"/>
    <lineage>
        <taxon>Bacteria</taxon>
        <taxon>Bacillati</taxon>
        <taxon>Bacillota</taxon>
        <taxon>Clostridia</taxon>
        <taxon>Peptostreptococcales</taxon>
        <taxon>Anaerovoracaceae</taxon>
        <taxon>Aminipila</taxon>
    </lineage>
</organism>
<evidence type="ECO:0000256" key="7">
    <source>
        <dbReference type="RuleBase" id="RU003355"/>
    </source>
</evidence>
<dbReference type="PROSITE" id="PS00137">
    <property type="entry name" value="SUBTILASE_HIS"/>
    <property type="match status" value="1"/>
</dbReference>
<dbReference type="PROSITE" id="PS00138">
    <property type="entry name" value="SUBTILASE_SER"/>
    <property type="match status" value="1"/>
</dbReference>
<evidence type="ECO:0000313" key="11">
    <source>
        <dbReference type="Proteomes" id="UP000287601"/>
    </source>
</evidence>
<evidence type="ECO:0000256" key="1">
    <source>
        <dbReference type="ARBA" id="ARBA00011073"/>
    </source>
</evidence>
<dbReference type="EMBL" id="CP035281">
    <property type="protein sequence ID" value="QAT42107.1"/>
    <property type="molecule type" value="Genomic_DNA"/>
</dbReference>
<accession>A0A410PT05</accession>
<keyword evidence="3 6" id="KW-0378">Hydrolase</keyword>
<proteinExistence type="inferred from homology"/>
<dbReference type="InterPro" id="IPR023827">
    <property type="entry name" value="Peptidase_S8_Asp-AS"/>
</dbReference>
<feature type="domain" description="Csp protease B prodomain" evidence="9">
    <location>
        <begin position="13"/>
        <end position="82"/>
    </location>
</feature>
<evidence type="ECO:0000256" key="2">
    <source>
        <dbReference type="ARBA" id="ARBA00022670"/>
    </source>
</evidence>
<evidence type="ECO:0000256" key="4">
    <source>
        <dbReference type="ARBA" id="ARBA00022825"/>
    </source>
</evidence>
<dbReference type="KEGG" id="amij:EQM06_02040"/>
<feature type="active site" description="Charge relay system" evidence="5 6">
    <location>
        <position position="501"/>
    </location>
</feature>
<dbReference type="InterPro" id="IPR034045">
    <property type="entry name" value="Pep_S8_CspA-like"/>
</dbReference>
<dbReference type="PIRSF" id="PIRSF037894">
    <property type="entry name" value="Subtilisin_rel_CspABC"/>
    <property type="match status" value="1"/>
</dbReference>
<dbReference type="PROSITE" id="PS00136">
    <property type="entry name" value="SUBTILASE_ASP"/>
    <property type="match status" value="1"/>
</dbReference>
<dbReference type="PROSITE" id="PS51892">
    <property type="entry name" value="SUBTILASE"/>
    <property type="match status" value="1"/>
</dbReference>
<dbReference type="InterPro" id="IPR017310">
    <property type="entry name" value="Pept_S8A_subtilisin_clostridia"/>
</dbReference>
<evidence type="ECO:0000259" key="9">
    <source>
        <dbReference type="Pfam" id="PF18425"/>
    </source>
</evidence>
<dbReference type="InterPro" id="IPR036852">
    <property type="entry name" value="Peptidase_S8/S53_dom_sf"/>
</dbReference>
<evidence type="ECO:0000313" key="10">
    <source>
        <dbReference type="EMBL" id="QAT42107.1"/>
    </source>
</evidence>
<dbReference type="GO" id="GO:0004252">
    <property type="term" value="F:serine-type endopeptidase activity"/>
    <property type="evidence" value="ECO:0007669"/>
    <property type="project" value="UniProtKB-UniRule"/>
</dbReference>
<dbReference type="Pfam" id="PF18425">
    <property type="entry name" value="CspB_prodomain"/>
    <property type="match status" value="1"/>
</dbReference>
<feature type="active site" description="Charge relay system" evidence="5 6">
    <location>
        <position position="186"/>
    </location>
</feature>